<evidence type="ECO:0000259" key="1">
    <source>
        <dbReference type="Pfam" id="PF00535"/>
    </source>
</evidence>
<evidence type="ECO:0000313" key="4">
    <source>
        <dbReference type="Proteomes" id="UP000502421"/>
    </source>
</evidence>
<dbReference type="EMBL" id="CP051205">
    <property type="protein sequence ID" value="QJB31685.1"/>
    <property type="molecule type" value="Genomic_DNA"/>
</dbReference>
<reference evidence="2" key="2">
    <citation type="submission" date="2020-09" db="EMBL/GenBank/DDBJ databases">
        <authorList>
            <person name="Kittiwongwattana C."/>
        </authorList>
    </citation>
    <scope>NUCLEOTIDE SEQUENCE</scope>
    <source>
        <strain evidence="3">1303</strain>
        <strain evidence="2">1310</strain>
    </source>
</reference>
<dbReference type="CDD" id="cd06433">
    <property type="entry name" value="GT_2_WfgS_like"/>
    <property type="match status" value="1"/>
</dbReference>
<name>A0AAE6ZEW0_9BACT</name>
<dbReference type="SUPFAM" id="SSF53448">
    <property type="entry name" value="Nucleotide-diphospho-sugar transferases"/>
    <property type="match status" value="1"/>
</dbReference>
<protein>
    <submittedName>
        <fullName evidence="2">Glycosyltransferase</fullName>
    </submittedName>
</protein>
<dbReference type="Proteomes" id="UP000503144">
    <property type="component" value="Chromosome"/>
</dbReference>
<dbReference type="PANTHER" id="PTHR43685">
    <property type="entry name" value="GLYCOSYLTRANSFERASE"/>
    <property type="match status" value="1"/>
</dbReference>
<dbReference type="AlphaFoldDB" id="A0AAE6ZEW0"/>
<keyword evidence="5" id="KW-1185">Reference proteome</keyword>
<dbReference type="InterPro" id="IPR001173">
    <property type="entry name" value="Glyco_trans_2-like"/>
</dbReference>
<evidence type="ECO:0000313" key="5">
    <source>
        <dbReference type="Proteomes" id="UP000503144"/>
    </source>
</evidence>
<dbReference type="PANTHER" id="PTHR43685:SF2">
    <property type="entry name" value="GLYCOSYLTRANSFERASE 2-LIKE DOMAIN-CONTAINING PROTEIN"/>
    <property type="match status" value="1"/>
</dbReference>
<accession>A0AAE6ZEW0</accession>
<dbReference type="InterPro" id="IPR029044">
    <property type="entry name" value="Nucleotide-diphossugar_trans"/>
</dbReference>
<dbReference type="KEGG" id="coy:HF329_10315"/>
<dbReference type="InterPro" id="IPR050834">
    <property type="entry name" value="Glycosyltransf_2"/>
</dbReference>
<proteinExistence type="predicted"/>
<dbReference type="Pfam" id="PF00535">
    <property type="entry name" value="Glycos_transf_2"/>
    <property type="match status" value="1"/>
</dbReference>
<evidence type="ECO:0000313" key="3">
    <source>
        <dbReference type="EMBL" id="QJB38169.1"/>
    </source>
</evidence>
<dbReference type="Gene3D" id="3.90.550.10">
    <property type="entry name" value="Spore Coat Polysaccharide Biosynthesis Protein SpsA, Chain A"/>
    <property type="match status" value="1"/>
</dbReference>
<dbReference type="Proteomes" id="UP000502421">
    <property type="component" value="Chromosome"/>
</dbReference>
<dbReference type="EMBL" id="CP051204">
    <property type="protein sequence ID" value="QJB38169.1"/>
    <property type="molecule type" value="Genomic_DNA"/>
</dbReference>
<feature type="domain" description="Glycosyltransferase 2-like" evidence="1">
    <location>
        <begin position="8"/>
        <end position="127"/>
    </location>
</feature>
<gene>
    <name evidence="3" type="ORF">HF324_09980</name>
    <name evidence="2" type="ORF">HF329_10315</name>
</gene>
<sequence length="243" mass="27550">MSGTPAISIIIATYNTAEDIGGCLDAIAAQSFNDLEVVIVDGGSTDQTMELVRSYAAHIPLKWCSEKDNGIYDALNKGVKMASGRWLYFLGADDRLLPGFSELAAKLQDERALYYGITKEYHSDGRAPVGLLTGKFSKYRMAKGAINHQAILYPAAVFQYYAYNLRYRVYSDYELNIRLWGDARFKKLFFPIPVVSYNMTGFSANNPDTVFLAEKPAIIRESLGWLVYVRFMLKEWKRRRKQS</sequence>
<reference evidence="4" key="1">
    <citation type="submission" date="2020-04" db="EMBL/GenBank/DDBJ databases">
        <authorList>
            <person name="Kittiwongwattana C."/>
        </authorList>
    </citation>
    <scope>NUCLEOTIDE SEQUENCE [LARGE SCALE GENOMIC DNA]</scope>
    <source>
        <strain evidence="4">1310</strain>
    </source>
</reference>
<organism evidence="2 4">
    <name type="scientific">Chitinophaga oryzae</name>
    <dbReference type="NCBI Taxonomy" id="2725414"/>
    <lineage>
        <taxon>Bacteria</taxon>
        <taxon>Pseudomonadati</taxon>
        <taxon>Bacteroidota</taxon>
        <taxon>Chitinophagia</taxon>
        <taxon>Chitinophagales</taxon>
        <taxon>Chitinophagaceae</taxon>
        <taxon>Chitinophaga</taxon>
    </lineage>
</organism>
<evidence type="ECO:0000313" key="2">
    <source>
        <dbReference type="EMBL" id="QJB31685.1"/>
    </source>
</evidence>
<dbReference type="RefSeq" id="WP_168803943.1">
    <property type="nucleotide sequence ID" value="NZ_CP051204.2"/>
</dbReference>